<proteinExistence type="inferred from homology"/>
<dbReference type="PANTHER" id="PTHR33643:SF1">
    <property type="entry name" value="UREASE ACCESSORY PROTEIN D"/>
    <property type="match status" value="1"/>
</dbReference>
<organism evidence="4 5">
    <name type="scientific">Actinopolyspora mortivallis</name>
    <dbReference type="NCBI Taxonomy" id="33906"/>
    <lineage>
        <taxon>Bacteria</taxon>
        <taxon>Bacillati</taxon>
        <taxon>Actinomycetota</taxon>
        <taxon>Actinomycetes</taxon>
        <taxon>Actinopolysporales</taxon>
        <taxon>Actinopolysporaceae</taxon>
        <taxon>Actinopolyspora</taxon>
    </lineage>
</organism>
<keyword evidence="3" id="KW-0996">Nickel insertion</keyword>
<keyword evidence="5" id="KW-1185">Reference proteome</keyword>
<accession>A0A2T0GVU6</accession>
<comment type="caution">
    <text evidence="4">The sequence shown here is derived from an EMBL/GenBank/DDBJ whole genome shotgun (WGS) entry which is preliminary data.</text>
</comment>
<dbReference type="PANTHER" id="PTHR33643">
    <property type="entry name" value="UREASE ACCESSORY PROTEIN D"/>
    <property type="match status" value="1"/>
</dbReference>
<comment type="subunit">
    <text evidence="3">UreD, UreF and UreG form a complex that acts as a GTP-hydrolysis-dependent molecular chaperone, activating the urease apoprotein by helping to assemble the nickel containing metallocenter of UreC. The UreE protein probably delivers the nickel.</text>
</comment>
<evidence type="ECO:0000313" key="4">
    <source>
        <dbReference type="EMBL" id="PRW63222.1"/>
    </source>
</evidence>
<name>A0A2T0GVU6_ACTMO</name>
<dbReference type="Proteomes" id="UP000239352">
    <property type="component" value="Unassembled WGS sequence"/>
</dbReference>
<dbReference type="EMBL" id="PVSR01000018">
    <property type="protein sequence ID" value="PRW63222.1"/>
    <property type="molecule type" value="Genomic_DNA"/>
</dbReference>
<keyword evidence="3" id="KW-0963">Cytoplasm</keyword>
<comment type="function">
    <text evidence="3">Required for maturation of urease via the functional incorporation of the urease nickel metallocenter.</text>
</comment>
<evidence type="ECO:0000256" key="3">
    <source>
        <dbReference type="HAMAP-Rule" id="MF_01384"/>
    </source>
</evidence>
<sequence>MMRSRARLVVEADERSRSVVRELRSHAPLTLLPRRRREEPSGAVVVHLVGSATSPLGGDDLDLDVHVGAGARLLLRGTAATLALPGHRPGGSRGSVRIEVADGGTVEYLPEPTVVTSRAEHEAELSVRMGEHARLCCREVLVLGRSGERPGRLRSRLELERAGTALLRNGFDTADSRLRDSHAYLGGARVLATEAVVWDRDPVECSGDGWALMPLAGGGALSTVLAGDVVTAGDALSRARAAHPCGEELSPVAG</sequence>
<evidence type="ECO:0000256" key="1">
    <source>
        <dbReference type="ARBA" id="ARBA00007177"/>
    </source>
</evidence>
<evidence type="ECO:0000313" key="5">
    <source>
        <dbReference type="Proteomes" id="UP000239352"/>
    </source>
</evidence>
<gene>
    <name evidence="3" type="primary">ureD</name>
    <name evidence="4" type="ORF">CEP50_11485</name>
</gene>
<evidence type="ECO:0000256" key="2">
    <source>
        <dbReference type="ARBA" id="ARBA00023186"/>
    </source>
</evidence>
<protein>
    <recommendedName>
        <fullName evidence="3">Urease accessory protein UreD</fullName>
    </recommendedName>
</protein>
<dbReference type="Pfam" id="PF01774">
    <property type="entry name" value="UreD"/>
    <property type="match status" value="1"/>
</dbReference>
<dbReference type="HAMAP" id="MF_01384">
    <property type="entry name" value="UreD"/>
    <property type="match status" value="1"/>
</dbReference>
<dbReference type="InterPro" id="IPR002669">
    <property type="entry name" value="UreD"/>
</dbReference>
<dbReference type="STRING" id="1050202.GCA_000384035_02702"/>
<dbReference type="InParanoid" id="A0A2T0GVU6"/>
<dbReference type="GO" id="GO:0005737">
    <property type="term" value="C:cytoplasm"/>
    <property type="evidence" value="ECO:0007669"/>
    <property type="project" value="UniProtKB-SubCell"/>
</dbReference>
<dbReference type="AlphaFoldDB" id="A0A2T0GVU6"/>
<reference evidence="4 5" key="1">
    <citation type="submission" date="2018-03" db="EMBL/GenBank/DDBJ databases">
        <title>Actinopolyspora mortivallis from Sahara, screening for active biomolecules.</title>
        <authorList>
            <person name="Selama O."/>
            <person name="Wellington E.M.H."/>
            <person name="Hacene H."/>
        </authorList>
    </citation>
    <scope>NUCLEOTIDE SEQUENCE [LARGE SCALE GENOMIC DNA]</scope>
    <source>
        <strain evidence="4 5">M5A</strain>
    </source>
</reference>
<comment type="subcellular location">
    <subcellularLocation>
        <location evidence="3">Cytoplasm</location>
    </subcellularLocation>
</comment>
<comment type="similarity">
    <text evidence="1 3">Belongs to the UreD family.</text>
</comment>
<keyword evidence="2 3" id="KW-0143">Chaperone</keyword>
<dbReference type="GO" id="GO:0016151">
    <property type="term" value="F:nickel cation binding"/>
    <property type="evidence" value="ECO:0007669"/>
    <property type="project" value="UniProtKB-UniRule"/>
</dbReference>